<dbReference type="Proteomes" id="UP000216052">
    <property type="component" value="Chromosome"/>
</dbReference>
<dbReference type="InterPro" id="IPR009057">
    <property type="entry name" value="Homeodomain-like_sf"/>
</dbReference>
<evidence type="ECO:0000313" key="3">
    <source>
        <dbReference type="Proteomes" id="UP000216052"/>
    </source>
</evidence>
<sequence length="97" mass="11309">MGYKNAICVLPDKLIAAIQEHIDGEYLYIPRRAENKKRWGELKNTRHSLSKRNKAIFEEYKNGISVEQLATEYYLSPKTVYKILSEMEQKQLKTACA</sequence>
<dbReference type="Gene3D" id="1.10.10.60">
    <property type="entry name" value="Homeodomain-like"/>
    <property type="match status" value="1"/>
</dbReference>
<dbReference type="NCBIfam" id="NF040785">
    <property type="entry name" value="CD3324_fam"/>
    <property type="match status" value="1"/>
</dbReference>
<name>A0ABZ3IX74_SPOA4</name>
<dbReference type="InterPro" id="IPR052411">
    <property type="entry name" value="c-mor_Regulatory_Protein"/>
</dbReference>
<accession>A0ABZ3IX74</accession>
<keyword evidence="3" id="KW-1185">Reference proteome</keyword>
<dbReference type="EMBL" id="CP155571">
    <property type="protein sequence ID" value="XFO70674.1"/>
    <property type="molecule type" value="Genomic_DNA"/>
</dbReference>
<dbReference type="InterPro" id="IPR014875">
    <property type="entry name" value="Mor_transcription_activator"/>
</dbReference>
<dbReference type="InterPro" id="IPR049739">
    <property type="entry name" value="YraL-like"/>
</dbReference>
<dbReference type="PANTHER" id="PTHR37812">
    <property type="entry name" value="MU-LIKE PROPHAGE FLUMU PROTEIN C"/>
    <property type="match status" value="1"/>
</dbReference>
<feature type="domain" description="Mor transcription activator" evidence="1">
    <location>
        <begin position="13"/>
        <end position="93"/>
    </location>
</feature>
<evidence type="ECO:0000313" key="2">
    <source>
        <dbReference type="EMBL" id="XFO70674.1"/>
    </source>
</evidence>
<gene>
    <name evidence="2" type="ORF">SPACI_006730</name>
</gene>
<proteinExistence type="predicted"/>
<evidence type="ECO:0000259" key="1">
    <source>
        <dbReference type="Pfam" id="PF08765"/>
    </source>
</evidence>
<dbReference type="RefSeq" id="WP_093798191.1">
    <property type="nucleotide sequence ID" value="NZ_CP155571.1"/>
</dbReference>
<reference evidence="2" key="1">
    <citation type="submission" date="2024-05" db="EMBL/GenBank/DDBJ databases">
        <title>Isolation and characterization of Sporomusa carbonis sp. nov., a carboxydotrophic hydrogenogen in the genus of Sporomusa isolated from a charcoal burning pile.</title>
        <authorList>
            <person name="Boeer T."/>
            <person name="Rosenbaum F."/>
            <person name="Eysell L."/>
            <person name="Mueller V."/>
            <person name="Daniel R."/>
            <person name="Poehlein A."/>
        </authorList>
    </citation>
    <scope>NUCLEOTIDE SEQUENCE [LARGE SCALE GENOMIC DNA]</scope>
    <source>
        <strain evidence="2">DSM 3132</strain>
    </source>
</reference>
<organism evidence="2 3">
    <name type="scientific">Sporomusa acidovorans (strain ATCC 49682 / DSM 3132 / Mol)</name>
    <dbReference type="NCBI Taxonomy" id="1123286"/>
    <lineage>
        <taxon>Bacteria</taxon>
        <taxon>Bacillati</taxon>
        <taxon>Bacillota</taxon>
        <taxon>Negativicutes</taxon>
        <taxon>Selenomonadales</taxon>
        <taxon>Sporomusaceae</taxon>
        <taxon>Sporomusa</taxon>
    </lineage>
</organism>
<dbReference type="SUPFAM" id="SSF46689">
    <property type="entry name" value="Homeodomain-like"/>
    <property type="match status" value="1"/>
</dbReference>
<dbReference type="PANTHER" id="PTHR37812:SF1">
    <property type="entry name" value="MU-LIKE PROPHAGE FLUMU PROTEIN C"/>
    <property type="match status" value="1"/>
</dbReference>
<dbReference type="Pfam" id="PF08765">
    <property type="entry name" value="Mor"/>
    <property type="match status" value="1"/>
</dbReference>
<protein>
    <recommendedName>
        <fullName evidence="1">Mor transcription activator domain-containing protein</fullName>
    </recommendedName>
</protein>